<sequence length="380" mass="42433">MILWFAPLGVEISCHFFLNSKENHVGYPTEVLYERSASLFTVVLGEGLNQVTGSFKYVVGAVGFSIREILIMVSAATIIIGELSLYFRNNWKKWSDGSDNRTLLWFFWHYFFLATLILTLQAVRSLLSFSNLDSAINTLISTGFEMEKEIVQMGLIGRQVSADMFPQAEKAFMSLGFPFGAVVDAINEGLANPINGSSWVPLDKIYIYVASVAFNEFDAFPQQGTPLYNELRVFLDDPHLNTGEDFTLLGDLFSSRLHPAFWFWGVAGGTLMMLAIMSLLKQRPADHFELASICTRFSFGLVFVCLSLLAIGDKQPYFTNAKDAELDFGVKSSTAWKVASSPWIIPSFAAVILAVNIIDIVLERRSPTETSDGEYRALTY</sequence>
<dbReference type="PANTHER" id="PTHR42101:SF1">
    <property type="entry name" value="LOW TEMPERATURE REQUIREMENT A"/>
    <property type="match status" value="1"/>
</dbReference>
<dbReference type="HOGENOM" id="CLU_031306_0_0_1"/>
<feature type="transmembrane region" description="Helical" evidence="1">
    <location>
        <begin position="293"/>
        <end position="312"/>
    </location>
</feature>
<keyword evidence="3" id="KW-1185">Reference proteome</keyword>
<proteinExistence type="predicted"/>
<keyword evidence="1" id="KW-0472">Membrane</keyword>
<feature type="transmembrane region" description="Helical" evidence="1">
    <location>
        <begin position="57"/>
        <end position="81"/>
    </location>
</feature>
<dbReference type="OrthoDB" id="3243926at2759"/>
<feature type="transmembrane region" description="Helical" evidence="1">
    <location>
        <begin position="343"/>
        <end position="362"/>
    </location>
</feature>
<accession>A0A067P816</accession>
<dbReference type="Proteomes" id="UP000027265">
    <property type="component" value="Unassembled WGS sequence"/>
</dbReference>
<keyword evidence="1" id="KW-0812">Transmembrane</keyword>
<protein>
    <submittedName>
        <fullName evidence="2">Uncharacterized protein</fullName>
    </submittedName>
</protein>
<gene>
    <name evidence="2" type="ORF">JAAARDRAFT_42529</name>
</gene>
<reference evidence="3" key="1">
    <citation type="journal article" date="2014" name="Proc. Natl. Acad. Sci. U.S.A.">
        <title>Extensive sampling of basidiomycete genomes demonstrates inadequacy of the white-rot/brown-rot paradigm for wood decay fungi.</title>
        <authorList>
            <person name="Riley R."/>
            <person name="Salamov A.A."/>
            <person name="Brown D.W."/>
            <person name="Nagy L.G."/>
            <person name="Floudas D."/>
            <person name="Held B.W."/>
            <person name="Levasseur A."/>
            <person name="Lombard V."/>
            <person name="Morin E."/>
            <person name="Otillar R."/>
            <person name="Lindquist E.A."/>
            <person name="Sun H."/>
            <person name="LaButti K.M."/>
            <person name="Schmutz J."/>
            <person name="Jabbour D."/>
            <person name="Luo H."/>
            <person name="Baker S.E."/>
            <person name="Pisabarro A.G."/>
            <person name="Walton J.D."/>
            <person name="Blanchette R.A."/>
            <person name="Henrissat B."/>
            <person name="Martin F."/>
            <person name="Cullen D."/>
            <person name="Hibbett D.S."/>
            <person name="Grigoriev I.V."/>
        </authorList>
    </citation>
    <scope>NUCLEOTIDE SEQUENCE [LARGE SCALE GENOMIC DNA]</scope>
    <source>
        <strain evidence="3">MUCL 33604</strain>
    </source>
</reference>
<evidence type="ECO:0000313" key="3">
    <source>
        <dbReference type="Proteomes" id="UP000027265"/>
    </source>
</evidence>
<feature type="transmembrane region" description="Helical" evidence="1">
    <location>
        <begin position="102"/>
        <end position="123"/>
    </location>
</feature>
<dbReference type="EMBL" id="KL197770">
    <property type="protein sequence ID" value="KDQ49925.1"/>
    <property type="molecule type" value="Genomic_DNA"/>
</dbReference>
<evidence type="ECO:0000313" key="2">
    <source>
        <dbReference type="EMBL" id="KDQ49925.1"/>
    </source>
</evidence>
<keyword evidence="1" id="KW-1133">Transmembrane helix</keyword>
<name>A0A067P816_9AGAM</name>
<dbReference type="PANTHER" id="PTHR42101">
    <property type="entry name" value="CHROMOSOME 16, WHOLE GENOME SHOTGUN SEQUENCE"/>
    <property type="match status" value="1"/>
</dbReference>
<dbReference type="AlphaFoldDB" id="A0A067P816"/>
<dbReference type="InParanoid" id="A0A067P816"/>
<evidence type="ECO:0000256" key="1">
    <source>
        <dbReference type="SAM" id="Phobius"/>
    </source>
</evidence>
<feature type="transmembrane region" description="Helical" evidence="1">
    <location>
        <begin position="261"/>
        <end position="281"/>
    </location>
</feature>
<feature type="non-terminal residue" evidence="2">
    <location>
        <position position="1"/>
    </location>
</feature>
<dbReference type="STRING" id="933084.A0A067P816"/>
<organism evidence="2 3">
    <name type="scientific">Jaapia argillacea MUCL 33604</name>
    <dbReference type="NCBI Taxonomy" id="933084"/>
    <lineage>
        <taxon>Eukaryota</taxon>
        <taxon>Fungi</taxon>
        <taxon>Dikarya</taxon>
        <taxon>Basidiomycota</taxon>
        <taxon>Agaricomycotina</taxon>
        <taxon>Agaricomycetes</taxon>
        <taxon>Agaricomycetidae</taxon>
        <taxon>Jaapiales</taxon>
        <taxon>Jaapiaceae</taxon>
        <taxon>Jaapia</taxon>
    </lineage>
</organism>